<protein>
    <submittedName>
        <fullName evidence="1">(diamondback moth) hypothetical protein</fullName>
    </submittedName>
</protein>
<organism evidence="1 2">
    <name type="scientific">Plutella xylostella</name>
    <name type="common">Diamondback moth</name>
    <name type="synonym">Plutella maculipennis</name>
    <dbReference type="NCBI Taxonomy" id="51655"/>
    <lineage>
        <taxon>Eukaryota</taxon>
        <taxon>Metazoa</taxon>
        <taxon>Ecdysozoa</taxon>
        <taxon>Arthropoda</taxon>
        <taxon>Hexapoda</taxon>
        <taxon>Insecta</taxon>
        <taxon>Pterygota</taxon>
        <taxon>Neoptera</taxon>
        <taxon>Endopterygota</taxon>
        <taxon>Lepidoptera</taxon>
        <taxon>Glossata</taxon>
        <taxon>Ditrysia</taxon>
        <taxon>Yponomeutoidea</taxon>
        <taxon>Plutellidae</taxon>
        <taxon>Plutella</taxon>
    </lineage>
</organism>
<evidence type="ECO:0000313" key="2">
    <source>
        <dbReference type="Proteomes" id="UP000653454"/>
    </source>
</evidence>
<accession>A0A8S4DHT4</accession>
<gene>
    <name evidence="1" type="ORF">PLXY2_LOCUS1929</name>
</gene>
<sequence>MRRYGYEICPAPNMEYGGGGPVAASANGRSLIYEPGAAPPPVITGYLVRARAAPPPASRSVALQMASRAVACRPPRVSRVLCDRAMRR</sequence>
<dbReference type="EMBL" id="CAJHNJ030000005">
    <property type="protein sequence ID" value="CAG9098782.1"/>
    <property type="molecule type" value="Genomic_DNA"/>
</dbReference>
<dbReference type="Proteomes" id="UP000653454">
    <property type="component" value="Unassembled WGS sequence"/>
</dbReference>
<name>A0A8S4DHT4_PLUXY</name>
<reference evidence="1" key="1">
    <citation type="submission" date="2020-11" db="EMBL/GenBank/DDBJ databases">
        <authorList>
            <person name="Whiteford S."/>
        </authorList>
    </citation>
    <scope>NUCLEOTIDE SEQUENCE</scope>
</reference>
<dbReference type="AlphaFoldDB" id="A0A8S4DHT4"/>
<proteinExistence type="predicted"/>
<evidence type="ECO:0000313" key="1">
    <source>
        <dbReference type="EMBL" id="CAG9098782.1"/>
    </source>
</evidence>
<comment type="caution">
    <text evidence="1">The sequence shown here is derived from an EMBL/GenBank/DDBJ whole genome shotgun (WGS) entry which is preliminary data.</text>
</comment>
<keyword evidence="2" id="KW-1185">Reference proteome</keyword>